<dbReference type="AlphaFoldDB" id="A0A1H9NNX4"/>
<dbReference type="Proteomes" id="UP000198556">
    <property type="component" value="Unassembled WGS sequence"/>
</dbReference>
<keyword evidence="2" id="KW-1185">Reference proteome</keyword>
<name>A0A1H9NNX4_9LACT</name>
<evidence type="ECO:0000313" key="2">
    <source>
        <dbReference type="Proteomes" id="UP000198556"/>
    </source>
</evidence>
<dbReference type="OrthoDB" id="5826790at2"/>
<gene>
    <name evidence="1" type="ORF">SAMN05421767_1433</name>
</gene>
<proteinExistence type="predicted"/>
<dbReference type="EMBL" id="FOGF01000043">
    <property type="protein sequence ID" value="SER37602.1"/>
    <property type="molecule type" value="Genomic_DNA"/>
</dbReference>
<reference evidence="1 2" key="1">
    <citation type="submission" date="2016-10" db="EMBL/GenBank/DDBJ databases">
        <authorList>
            <person name="de Groot N.N."/>
        </authorList>
    </citation>
    <scope>NUCLEOTIDE SEQUENCE [LARGE SCALE GENOMIC DNA]</scope>
    <source>
        <strain evidence="1 2">DSM 15827</strain>
    </source>
</reference>
<evidence type="ECO:0000313" key="1">
    <source>
        <dbReference type="EMBL" id="SER37602.1"/>
    </source>
</evidence>
<sequence>MLSKVGEEYHDRQMLINELVYDDVDIECFNKEYDIYELQCIKEKPWINFDAQLFDRLDDLNAVESVSFLGGSKAYILMKKFQPITMNDFLTNEEQVDYQFNTFELNELDKQYKPVKLDIMYTLLLNALSKYQGEHETYSNVKGHLYLEVLTDEEKNGQHILMEISVKNGLLNRKQWSLCEYDDNALWQKNKPKYTLKEGPGTAMLVKKYKGEGKAYVIGAPPYNSRTIILVDQLVLKDKKHTKVEMYEKLTKSFNNRYSKFAKLDFQCHNVKTKEIEKFGKVKSKKKDIIEKLGKVYYVHFEEAQTENEINNEKELIKQLKTLCPVVKEVKHIKKDALNIVVIHNSEYYQQRGQTDRKLKINKNIITQCITCESLDCSLKEGKIHNLALHLLNELCVKKELYQRKIERWNYDAMEFYLGMKTKGDKNKNEEYHCLMKIAKDGSFTITSTIEDIDKNHYRKYLNEINYQGNVCIVKHGEDYNRIYHTDYSPMIDYQAVEDLEKQSKEKGNTVSRIKSKVAVRDGLAYPYYGKSVMVIDNQLHYCVGESDGGLMYDVKTMCNIYRLEQMDGSNIIYDILDLLEDIHVRCNSIAGVRPFPFKYMLEYLRINHVGKSFIL</sequence>
<dbReference type="RefSeq" id="WP_089747633.1">
    <property type="nucleotide sequence ID" value="NZ_FOGF01000043.1"/>
</dbReference>
<evidence type="ECO:0008006" key="3">
    <source>
        <dbReference type="Google" id="ProtNLM"/>
    </source>
</evidence>
<dbReference type="STRING" id="137733.SAMN05421767_1433"/>
<protein>
    <recommendedName>
        <fullName evidence="3">Piwi domain-containing protein</fullName>
    </recommendedName>
</protein>
<accession>A0A1H9NNX4</accession>
<organism evidence="1 2">
    <name type="scientific">Granulicatella balaenopterae</name>
    <dbReference type="NCBI Taxonomy" id="137733"/>
    <lineage>
        <taxon>Bacteria</taxon>
        <taxon>Bacillati</taxon>
        <taxon>Bacillota</taxon>
        <taxon>Bacilli</taxon>
        <taxon>Lactobacillales</taxon>
        <taxon>Carnobacteriaceae</taxon>
        <taxon>Granulicatella</taxon>
    </lineage>
</organism>